<dbReference type="Gene3D" id="3.40.630.30">
    <property type="match status" value="1"/>
</dbReference>
<dbReference type="Pfam" id="PF13302">
    <property type="entry name" value="Acetyltransf_3"/>
    <property type="match status" value="1"/>
</dbReference>
<dbReference type="PANTHER" id="PTHR43792">
    <property type="entry name" value="GNAT FAMILY, PUTATIVE (AFU_ORTHOLOGUE AFUA_3G00765)-RELATED-RELATED"/>
    <property type="match status" value="1"/>
</dbReference>
<dbReference type="InterPro" id="IPR051531">
    <property type="entry name" value="N-acetyltransferase"/>
</dbReference>
<dbReference type="RefSeq" id="WP_039496312.1">
    <property type="nucleotide sequence ID" value="NZ_CBCSDF010000017.1"/>
</dbReference>
<dbReference type="EC" id="2.-.-.-" evidence="3"/>
<name>A0A8I2H0I7_9GAMM</name>
<dbReference type="EMBL" id="WEIA01000003">
    <property type="protein sequence ID" value="NLR21103.1"/>
    <property type="molecule type" value="Genomic_DNA"/>
</dbReference>
<accession>A0A8I2H0I7</accession>
<dbReference type="SUPFAM" id="SSF55729">
    <property type="entry name" value="Acyl-CoA N-acyltransferases (Nat)"/>
    <property type="match status" value="1"/>
</dbReference>
<evidence type="ECO:0000313" key="3">
    <source>
        <dbReference type="EMBL" id="WOX30661.1"/>
    </source>
</evidence>
<reference evidence="2" key="1">
    <citation type="submission" date="2019-10" db="EMBL/GenBank/DDBJ databases">
        <authorList>
            <person name="Paulsen S."/>
        </authorList>
    </citation>
    <scope>NUCLEOTIDE SEQUENCE</scope>
    <source>
        <strain evidence="2">LMG 19692</strain>
    </source>
</reference>
<evidence type="ECO:0000259" key="1">
    <source>
        <dbReference type="PROSITE" id="PS51186"/>
    </source>
</evidence>
<sequence length="177" mass="20243">MQLTTERLTLRPILNTDWPLWLELHQQPDVMRFVGEITDEATLREKFNHGLSAGLGQWHKENNTWLTLVIEETATATPIGLHGFLSMWAPFQQAELGFMLSPEFQGKGYALEASRAVIDFALHECNYHKLIATVTQGNHASHHLLKKLGFELEGTLKHNFQINGKWVNDEKFGLLRI</sequence>
<dbReference type="AlphaFoldDB" id="A0A8I2H0I7"/>
<keyword evidence="2" id="KW-0808">Transferase</keyword>
<protein>
    <submittedName>
        <fullName evidence="2">GNAT family N-acetyltransferase</fullName>
    </submittedName>
    <submittedName>
        <fullName evidence="3">GNAT family protein</fullName>
        <ecNumber evidence="3">2.-.-.-</ecNumber>
    </submittedName>
</protein>
<dbReference type="InterPro" id="IPR000182">
    <property type="entry name" value="GNAT_dom"/>
</dbReference>
<evidence type="ECO:0000313" key="4">
    <source>
        <dbReference type="Proteomes" id="UP000646877"/>
    </source>
</evidence>
<dbReference type="EMBL" id="CP137579">
    <property type="protein sequence ID" value="WOX30661.1"/>
    <property type="molecule type" value="Genomic_DNA"/>
</dbReference>
<feature type="domain" description="N-acetyltransferase" evidence="1">
    <location>
        <begin position="8"/>
        <end position="168"/>
    </location>
</feature>
<dbReference type="Proteomes" id="UP001304419">
    <property type="component" value="Chromosome 2"/>
</dbReference>
<gene>
    <name evidence="2" type="ORF">F9Y85_07190</name>
    <name evidence="3" type="ORF">R5H13_22535</name>
</gene>
<dbReference type="InterPro" id="IPR016181">
    <property type="entry name" value="Acyl_CoA_acyltransferase"/>
</dbReference>
<proteinExistence type="predicted"/>
<dbReference type="PANTHER" id="PTHR43792:SF1">
    <property type="entry name" value="N-ACETYLTRANSFERASE DOMAIN-CONTAINING PROTEIN"/>
    <property type="match status" value="1"/>
</dbReference>
<dbReference type="Proteomes" id="UP000646877">
    <property type="component" value="Unassembled WGS sequence"/>
</dbReference>
<organism evidence="2 4">
    <name type="scientific">Pseudoalteromonas maricaloris</name>
    <dbReference type="NCBI Taxonomy" id="184924"/>
    <lineage>
        <taxon>Bacteria</taxon>
        <taxon>Pseudomonadati</taxon>
        <taxon>Pseudomonadota</taxon>
        <taxon>Gammaproteobacteria</taxon>
        <taxon>Alteromonadales</taxon>
        <taxon>Pseudoalteromonadaceae</taxon>
        <taxon>Pseudoalteromonas</taxon>
    </lineage>
</organism>
<evidence type="ECO:0000313" key="5">
    <source>
        <dbReference type="Proteomes" id="UP001304419"/>
    </source>
</evidence>
<dbReference type="PROSITE" id="PS51186">
    <property type="entry name" value="GNAT"/>
    <property type="match status" value="1"/>
</dbReference>
<reference evidence="3 5" key="2">
    <citation type="submission" date="2023-10" db="EMBL/GenBank/DDBJ databases">
        <title>To unveil natural product biosynthetic capacity in Pseudoalteromonas.</title>
        <authorList>
            <person name="Wang J."/>
        </authorList>
    </citation>
    <scope>NUCLEOTIDE SEQUENCE [LARGE SCALE GENOMIC DNA]</scope>
    <source>
        <strain evidence="3 5">DSM 15914</strain>
    </source>
</reference>
<evidence type="ECO:0000313" key="2">
    <source>
        <dbReference type="EMBL" id="NLR21103.1"/>
    </source>
</evidence>
<dbReference type="GO" id="GO:0016747">
    <property type="term" value="F:acyltransferase activity, transferring groups other than amino-acyl groups"/>
    <property type="evidence" value="ECO:0007669"/>
    <property type="project" value="InterPro"/>
</dbReference>
<keyword evidence="5" id="KW-1185">Reference proteome</keyword>